<sequence length="174" mass="19698">MMNIYRQKLDEEILALDNVESLSVIFNAFKQYCGDLVATRTGISIKGGDGAPDWYGYERVIWDSSYVLLEPILKKYCGENALLDGISSMCTEKKHGKGRQSFVMLLGKYGSTKYLPILAKLIDDPEVAIHSIEALTKLKDLSQFEKIKKLSECTKSTPIKSYARRYIKKLSNNK</sequence>
<protein>
    <recommendedName>
        <fullName evidence="2">HEAT repeat domain-containing protein</fullName>
    </recommendedName>
</protein>
<dbReference type="EMBL" id="CP000950">
    <property type="protein sequence ID" value="ACA67076.1"/>
    <property type="molecule type" value="Genomic_DNA"/>
</dbReference>
<proteinExistence type="predicted"/>
<name>A0A0H3B0X6_YERPY</name>
<evidence type="ECO:0008006" key="2">
    <source>
        <dbReference type="Google" id="ProtNLM"/>
    </source>
</evidence>
<gene>
    <name evidence="1" type="ordered locus">YPK_0775</name>
</gene>
<dbReference type="RefSeq" id="WP_012303622.1">
    <property type="nucleotide sequence ID" value="NZ_CP009792.1"/>
</dbReference>
<dbReference type="KEGG" id="ypy:YPK_0775"/>
<organism evidence="1">
    <name type="scientific">Yersinia pseudotuberculosis serotype O:3 (strain YPIII)</name>
    <dbReference type="NCBI Taxonomy" id="502800"/>
    <lineage>
        <taxon>Bacteria</taxon>
        <taxon>Pseudomonadati</taxon>
        <taxon>Pseudomonadota</taxon>
        <taxon>Gammaproteobacteria</taxon>
        <taxon>Enterobacterales</taxon>
        <taxon>Yersiniaceae</taxon>
        <taxon>Yersinia</taxon>
    </lineage>
</organism>
<reference evidence="1" key="1">
    <citation type="submission" date="2008-02" db="EMBL/GenBank/DDBJ databases">
        <title>Complete sequence of Yersinia pseudotuberculosis YPIII.</title>
        <authorList>
            <consortium name="US DOE Joint Genome Institute"/>
            <person name="Challacombe J.F."/>
            <person name="Bruce D."/>
            <person name="Detter J.C."/>
            <person name="Green L."/>
            <person name="Land M."/>
            <person name="Munk C."/>
            <person name="Lindler L.E."/>
            <person name="Nikolich M.P."/>
            <person name="Brettin T."/>
        </authorList>
    </citation>
    <scope>NUCLEOTIDE SEQUENCE</scope>
    <source>
        <strain evidence="1">YPIII</strain>
    </source>
</reference>
<evidence type="ECO:0000313" key="1">
    <source>
        <dbReference type="EMBL" id="ACA67076.1"/>
    </source>
</evidence>
<accession>A0A0H3B0X6</accession>
<dbReference type="PATRIC" id="fig|502800.11.peg.1400"/>
<dbReference type="AlphaFoldDB" id="A0A0H3B0X6"/>